<comment type="caution">
    <text evidence="2">The sequence shown here is derived from an EMBL/GenBank/DDBJ whole genome shotgun (WGS) entry which is preliminary data.</text>
</comment>
<proteinExistence type="predicted"/>
<dbReference type="Proteomes" id="UP001500067">
    <property type="component" value="Unassembled WGS sequence"/>
</dbReference>
<sequence length="125" mass="13865">MFRYLKIALFVTVAMLASGVWSVADTRAFAGTVHGLSDTHHTFSCAGDIETERQLVDDTIQPDEAARINRRYHERLAALFSIVPHSGHCAVAQVPTLNSDIIYGIACSSHCLSTCYQYIFRLSPF</sequence>
<keyword evidence="3" id="KW-1185">Reference proteome</keyword>
<protein>
    <recommendedName>
        <fullName evidence="4">Secreted protein</fullName>
    </recommendedName>
</protein>
<keyword evidence="1" id="KW-0732">Signal</keyword>
<dbReference type="RefSeq" id="WP_345082781.1">
    <property type="nucleotide sequence ID" value="NZ_BAABFA010000014.1"/>
</dbReference>
<evidence type="ECO:0000256" key="1">
    <source>
        <dbReference type="SAM" id="SignalP"/>
    </source>
</evidence>
<accession>A0ABP8NHU9</accession>
<feature type="chain" id="PRO_5045751510" description="Secreted protein" evidence="1">
    <location>
        <begin position="24"/>
        <end position="125"/>
    </location>
</feature>
<evidence type="ECO:0000313" key="3">
    <source>
        <dbReference type="Proteomes" id="UP001500067"/>
    </source>
</evidence>
<evidence type="ECO:0000313" key="2">
    <source>
        <dbReference type="EMBL" id="GAA4466634.1"/>
    </source>
</evidence>
<evidence type="ECO:0008006" key="4">
    <source>
        <dbReference type="Google" id="ProtNLM"/>
    </source>
</evidence>
<dbReference type="EMBL" id="BAABFA010000014">
    <property type="protein sequence ID" value="GAA4466634.1"/>
    <property type="molecule type" value="Genomic_DNA"/>
</dbReference>
<reference evidence="3" key="1">
    <citation type="journal article" date="2019" name="Int. J. Syst. Evol. Microbiol.">
        <title>The Global Catalogue of Microorganisms (GCM) 10K type strain sequencing project: providing services to taxonomists for standard genome sequencing and annotation.</title>
        <authorList>
            <consortium name="The Broad Institute Genomics Platform"/>
            <consortium name="The Broad Institute Genome Sequencing Center for Infectious Disease"/>
            <person name="Wu L."/>
            <person name="Ma J."/>
        </authorList>
    </citation>
    <scope>NUCLEOTIDE SEQUENCE [LARGE SCALE GENOMIC DNA]</scope>
    <source>
        <strain evidence="3">JCM 32105</strain>
    </source>
</reference>
<organism evidence="2 3">
    <name type="scientific">Nemorincola caseinilytica</name>
    <dbReference type="NCBI Taxonomy" id="2054315"/>
    <lineage>
        <taxon>Bacteria</taxon>
        <taxon>Pseudomonadati</taxon>
        <taxon>Bacteroidota</taxon>
        <taxon>Chitinophagia</taxon>
        <taxon>Chitinophagales</taxon>
        <taxon>Chitinophagaceae</taxon>
        <taxon>Nemorincola</taxon>
    </lineage>
</organism>
<feature type="signal peptide" evidence="1">
    <location>
        <begin position="1"/>
        <end position="23"/>
    </location>
</feature>
<gene>
    <name evidence="2" type="ORF">GCM10023093_21020</name>
</gene>
<name>A0ABP8NHU9_9BACT</name>